<dbReference type="AlphaFoldDB" id="R7YCL2"/>
<protein>
    <submittedName>
        <fullName evidence="2">Uncharacterized protein</fullName>
    </submittedName>
</protein>
<organism evidence="2 3">
    <name type="scientific">Gordonia terrae C-6</name>
    <dbReference type="NCBI Taxonomy" id="1316928"/>
    <lineage>
        <taxon>Bacteria</taxon>
        <taxon>Bacillati</taxon>
        <taxon>Actinomycetota</taxon>
        <taxon>Actinomycetes</taxon>
        <taxon>Mycobacteriales</taxon>
        <taxon>Gordoniaceae</taxon>
        <taxon>Gordonia</taxon>
    </lineage>
</organism>
<sequence>MARISGFFEWDDDDLTPGNKREGGLSGNLFDRDGKLRGNARFIPREKPDRGSTGQPSNPRGDKGDGGDPVRVGGKMFRVTLVSSLVRLVGSSSESCKRSS</sequence>
<dbReference type="EMBL" id="AQPW01000004">
    <property type="protein sequence ID" value="EON33775.1"/>
    <property type="molecule type" value="Genomic_DNA"/>
</dbReference>
<proteinExistence type="predicted"/>
<dbReference type="Proteomes" id="UP000013569">
    <property type="component" value="Unassembled WGS sequence"/>
</dbReference>
<evidence type="ECO:0000313" key="2">
    <source>
        <dbReference type="EMBL" id="EON33775.1"/>
    </source>
</evidence>
<evidence type="ECO:0000256" key="1">
    <source>
        <dbReference type="SAM" id="MobiDB-lite"/>
    </source>
</evidence>
<reference evidence="2 3" key="1">
    <citation type="journal article" date="2013" name="Genome Announc.">
        <title>Draft Genome Sequence of a Benzothiophene-Desulfurizing Bacterium, Gordona terrae Strain C-6.</title>
        <authorList>
            <person name="Wang W."/>
            <person name="Ma T."/>
            <person name="Ren Y."/>
            <person name="Li G."/>
        </authorList>
    </citation>
    <scope>NUCLEOTIDE SEQUENCE [LARGE SCALE GENOMIC DNA]</scope>
    <source>
        <strain evidence="2 3">C-6</strain>
    </source>
</reference>
<feature type="region of interest" description="Disordered" evidence="1">
    <location>
        <begin position="1"/>
        <end position="73"/>
    </location>
</feature>
<dbReference type="OrthoDB" id="1698584at2"/>
<accession>R7YCL2</accession>
<comment type="caution">
    <text evidence="2">The sequence shown here is derived from an EMBL/GenBank/DDBJ whole genome shotgun (WGS) entry which is preliminary data.</text>
</comment>
<evidence type="ECO:0000313" key="3">
    <source>
        <dbReference type="Proteomes" id="UP000013569"/>
    </source>
</evidence>
<name>R7YCL2_9ACTN</name>
<gene>
    <name evidence="2" type="ORF">GTC6_05392</name>
</gene>